<feature type="transmembrane region" description="Helical" evidence="7">
    <location>
        <begin position="466"/>
        <end position="489"/>
    </location>
</feature>
<evidence type="ECO:0000256" key="3">
    <source>
        <dbReference type="ARBA" id="ARBA00022692"/>
    </source>
</evidence>
<feature type="transmembrane region" description="Helical" evidence="7">
    <location>
        <begin position="154"/>
        <end position="174"/>
    </location>
</feature>
<reference evidence="9 10" key="1">
    <citation type="submission" date="2022-01" db="EMBL/GenBank/DDBJ databases">
        <title>A chromosomal length assembly of Cordylochernes scorpioides.</title>
        <authorList>
            <person name="Zeh D."/>
            <person name="Zeh J."/>
        </authorList>
    </citation>
    <scope>NUCLEOTIDE SEQUENCE [LARGE SCALE GENOMIC DNA]</scope>
    <source>
        <strain evidence="9">IN4F17</strain>
        <tissue evidence="9">Whole Body</tissue>
    </source>
</reference>
<protein>
    <submittedName>
        <fullName evidence="9">Daf-6</fullName>
    </submittedName>
</protein>
<evidence type="ECO:0000256" key="7">
    <source>
        <dbReference type="SAM" id="Phobius"/>
    </source>
</evidence>
<evidence type="ECO:0000259" key="8">
    <source>
        <dbReference type="PROSITE" id="PS50156"/>
    </source>
</evidence>
<dbReference type="Proteomes" id="UP001235939">
    <property type="component" value="Chromosome 01"/>
</dbReference>
<feature type="transmembrane region" description="Helical" evidence="7">
    <location>
        <begin position="419"/>
        <end position="445"/>
    </location>
</feature>
<comment type="subcellular location">
    <subcellularLocation>
        <location evidence="1">Membrane</location>
        <topology evidence="1">Multi-pass membrane protein</topology>
    </subcellularLocation>
</comment>
<keyword evidence="3 7" id="KW-0812">Transmembrane</keyword>
<evidence type="ECO:0000313" key="9">
    <source>
        <dbReference type="EMBL" id="UYV62059.1"/>
    </source>
</evidence>
<feature type="transmembrane region" description="Helical" evidence="7">
    <location>
        <begin position="31"/>
        <end position="51"/>
    </location>
</feature>
<dbReference type="PROSITE" id="PS50156">
    <property type="entry name" value="SSD"/>
    <property type="match status" value="1"/>
</dbReference>
<proteinExistence type="inferred from homology"/>
<feature type="domain" description="SSD" evidence="8">
    <location>
        <begin position="1"/>
        <end position="85"/>
    </location>
</feature>
<keyword evidence="4 7" id="KW-1133">Transmembrane helix</keyword>
<evidence type="ECO:0000256" key="2">
    <source>
        <dbReference type="ARBA" id="ARBA00005585"/>
    </source>
</evidence>
<dbReference type="Pfam" id="PF02460">
    <property type="entry name" value="Patched"/>
    <property type="match status" value="1"/>
</dbReference>
<keyword evidence="5 7" id="KW-0472">Membrane</keyword>
<evidence type="ECO:0000313" key="10">
    <source>
        <dbReference type="Proteomes" id="UP001235939"/>
    </source>
</evidence>
<keyword evidence="6" id="KW-0325">Glycoprotein</keyword>
<dbReference type="Gene3D" id="1.20.1640.10">
    <property type="entry name" value="Multidrug efflux transporter AcrB transmembrane domain"/>
    <property type="match status" value="2"/>
</dbReference>
<evidence type="ECO:0000256" key="1">
    <source>
        <dbReference type="ARBA" id="ARBA00004141"/>
    </source>
</evidence>
<sequence length="540" mass="61895">MDDTFMLITAWLQTDPKQSVEDRMMESFNHVGVSITITSLTNLIAFVVGTITPFPAIYYFCCYILVSIVICFIFQITLFAGCMALFGRLEEKNRHSIIPWITVVSTTKASDKNWLYRFLFTADLDVEKESSKPEMSWINIFFRDYIGGILTNRWVMGIVLSSYFFYIGFGIYGISRIEEQFKMKLLVRQDSYAFQAFDVYNHVFTEYKFLVELTFNGTADYSDPKIQDEVKDIISQIEAIPYVAEAELTWSWLKSYQNFQNDSRTSVLLSSFNMTTKEGFMRGLKEIFFRFPFGRIFNKDVVFTDDGNDIKTTRYFIIIKTLKSKVQAKDFFLRIQKIKSSSKTFQISAYNQIFYLFEQYTVIKANMFQSVGMATAVVLAVVALLTPSVMSCVCVAVGVLSIEAGVLGFMTFWDIELDVIVMVCLIMCIGLSVDYVSHISCAYVSCTADDSKEKIKHALQYTGFPIIQSCLSTFFGVVVVFFHPSFFFYNTTKDIVLMLIFAVYHSIFIFPIIFHLIDTHGKRTKTLEVTKPPITNGLSA</sequence>
<dbReference type="InterPro" id="IPR051697">
    <property type="entry name" value="Patched_domain-protein"/>
</dbReference>
<dbReference type="EMBL" id="CP092863">
    <property type="protein sequence ID" value="UYV62059.1"/>
    <property type="molecule type" value="Genomic_DNA"/>
</dbReference>
<dbReference type="InterPro" id="IPR003392">
    <property type="entry name" value="PTHD_SSD"/>
</dbReference>
<feature type="transmembrane region" description="Helical" evidence="7">
    <location>
        <begin position="57"/>
        <end position="86"/>
    </location>
</feature>
<dbReference type="InterPro" id="IPR000731">
    <property type="entry name" value="SSD"/>
</dbReference>
<keyword evidence="10" id="KW-1185">Reference proteome</keyword>
<evidence type="ECO:0000256" key="4">
    <source>
        <dbReference type="ARBA" id="ARBA00022989"/>
    </source>
</evidence>
<evidence type="ECO:0000256" key="5">
    <source>
        <dbReference type="ARBA" id="ARBA00023136"/>
    </source>
</evidence>
<dbReference type="PANTHER" id="PTHR10796">
    <property type="entry name" value="PATCHED-RELATED"/>
    <property type="match status" value="1"/>
</dbReference>
<dbReference type="PANTHER" id="PTHR10796:SF92">
    <property type="entry name" value="PATCHED-RELATED, ISOFORM A"/>
    <property type="match status" value="1"/>
</dbReference>
<name>A0ABY6JZT0_9ARAC</name>
<gene>
    <name evidence="9" type="ORF">LAZ67_1007694</name>
</gene>
<feature type="transmembrane region" description="Helical" evidence="7">
    <location>
        <begin position="495"/>
        <end position="517"/>
    </location>
</feature>
<comment type="similarity">
    <text evidence="2">Belongs to the patched family.</text>
</comment>
<organism evidence="9 10">
    <name type="scientific">Cordylochernes scorpioides</name>
    <dbReference type="NCBI Taxonomy" id="51811"/>
    <lineage>
        <taxon>Eukaryota</taxon>
        <taxon>Metazoa</taxon>
        <taxon>Ecdysozoa</taxon>
        <taxon>Arthropoda</taxon>
        <taxon>Chelicerata</taxon>
        <taxon>Arachnida</taxon>
        <taxon>Pseudoscorpiones</taxon>
        <taxon>Cheliferoidea</taxon>
        <taxon>Chernetidae</taxon>
        <taxon>Cordylochernes</taxon>
    </lineage>
</organism>
<evidence type="ECO:0000256" key="6">
    <source>
        <dbReference type="ARBA" id="ARBA00023180"/>
    </source>
</evidence>
<accession>A0ABY6JZT0</accession>
<dbReference type="SUPFAM" id="SSF82866">
    <property type="entry name" value="Multidrug efflux transporter AcrB transmembrane domain"/>
    <property type="match status" value="2"/>
</dbReference>